<reference evidence="1" key="1">
    <citation type="journal article" date="2019" name="PLoS Negl. Trop. Dis.">
        <title>Revisiting the worldwide diversity of Leptospira species in the environment.</title>
        <authorList>
            <person name="Vincent A.T."/>
            <person name="Schiettekatte O."/>
            <person name="Bourhy P."/>
            <person name="Veyrier F.J."/>
            <person name="Picardeau M."/>
        </authorList>
    </citation>
    <scope>NUCLEOTIDE SEQUENCE [LARGE SCALE GENOMIC DNA]</scope>
    <source>
        <strain evidence="1">SCS5</strain>
    </source>
</reference>
<protein>
    <submittedName>
        <fullName evidence="1">Uncharacterized protein</fullName>
    </submittedName>
</protein>
<dbReference type="EMBL" id="RQEV01000009">
    <property type="protein sequence ID" value="TGK18985.1"/>
    <property type="molecule type" value="Genomic_DNA"/>
</dbReference>
<dbReference type="Proteomes" id="UP000297855">
    <property type="component" value="Unassembled WGS sequence"/>
</dbReference>
<dbReference type="AlphaFoldDB" id="A0A4V3JEK1"/>
<evidence type="ECO:0000313" key="2">
    <source>
        <dbReference type="Proteomes" id="UP000297855"/>
    </source>
</evidence>
<dbReference type="RefSeq" id="WP_135813243.1">
    <property type="nucleotide sequence ID" value="NZ_RQEV01000009.1"/>
</dbReference>
<keyword evidence="2" id="KW-1185">Reference proteome</keyword>
<accession>A0A4V3JEK1</accession>
<dbReference type="OrthoDB" id="312030at2"/>
<evidence type="ECO:0000313" key="1">
    <source>
        <dbReference type="EMBL" id="TGK18985.1"/>
    </source>
</evidence>
<proteinExistence type="predicted"/>
<comment type="caution">
    <text evidence="1">The sequence shown here is derived from an EMBL/GenBank/DDBJ whole genome shotgun (WGS) entry which is preliminary data.</text>
</comment>
<name>A0A4V3JEK1_9LEPT</name>
<sequence>MTYSVYPYYNDANYSTVYLYDDADRITADFLTSFPELDGVGGMNAAYIKTNLIQKIAVKFVPSYFLKIAINYYQNTQDIEDLAETNATKLSLAAFDPDANPCKLTITSAANPMTDLERAQLEFILSFADRMLGFFLFGFWFDDTEIAYGKDKNQILGNLSILNFGGSYNLYQLPNAEIANFKARLAQYIDFTNPKDIVLGNQAHLNLFASGVDQGSLYLINQNQATSKYNIKSLMTPRYQGDVTAAIVFLQWIDGRTIKSYQDLLSTFKLIQEAAGKQEQINKILGLNPYSPPPLYGNLTNKTSYYWVDQAGALGVILGRFIPGLGGGGVGGRGRADSPSENIFLWNGNKIVAYAIGLPPEVEDKSAIVAFGKANQVFKTNTPSATYEPDAWLKNGEDAKLYGIIKKKTTPVIEKSSNKFPLLFYFKKFKGNDVKRKNKPFIGFDPPRVFELPLKDFKYIDKTAKLIKKKMKGDGDAKVGTPGVVLNHRQSMERENAGTVMGKFLFNKKFQKDGGGSDVKTEYTAYFAANYNPPDPGSSLPATDFVNYVAQKDSVTDAQILKKFPKATPYLKNTVVPKGGVQALQVITDQEWCHLYGHGDGGPDIPENFVSGSKHCNTEQLAIETGQRKRKIDGLTAKVTAYMLPARTVWYSGSTSEDEPASQPDAKAKPKDLQEFAMPVAHMMRYKVYHNKRKVFDHWYDAQSQSFDYNEFLILEEFVDWKVSFLDELAKYEYNASLISRFLERFFKDCAKVAPPIDCSAASFTPFKNFPSGYKTSKQKKKTAADAVKTYVTTDPGKAIYDLFKFDDESGVILDDAIPAPIKAAFTQLMNKMRAG</sequence>
<gene>
    <name evidence="1" type="ORF">EHO61_08770</name>
</gene>
<organism evidence="1 2">
    <name type="scientific">Leptospira fluminis</name>
    <dbReference type="NCBI Taxonomy" id="2484979"/>
    <lineage>
        <taxon>Bacteria</taxon>
        <taxon>Pseudomonadati</taxon>
        <taxon>Spirochaetota</taxon>
        <taxon>Spirochaetia</taxon>
        <taxon>Leptospirales</taxon>
        <taxon>Leptospiraceae</taxon>
        <taxon>Leptospira</taxon>
    </lineage>
</organism>